<organism evidence="3 4">
    <name type="scientific">Daphnia pulex</name>
    <name type="common">Water flea</name>
    <dbReference type="NCBI Taxonomy" id="6669"/>
    <lineage>
        <taxon>Eukaryota</taxon>
        <taxon>Metazoa</taxon>
        <taxon>Ecdysozoa</taxon>
        <taxon>Arthropoda</taxon>
        <taxon>Crustacea</taxon>
        <taxon>Branchiopoda</taxon>
        <taxon>Diplostraca</taxon>
        <taxon>Cladocera</taxon>
        <taxon>Anomopoda</taxon>
        <taxon>Daphniidae</taxon>
        <taxon>Daphnia</taxon>
    </lineage>
</organism>
<dbReference type="EMBL" id="GL733919">
    <property type="protein sequence ID" value="EFX61993.1"/>
    <property type="molecule type" value="Genomic_DNA"/>
</dbReference>
<accession>E9I1Y7</accession>
<dbReference type="OrthoDB" id="5791190at2759"/>
<protein>
    <recommendedName>
        <fullName evidence="2">MULE transposase domain-containing protein</fullName>
    </recommendedName>
</protein>
<evidence type="ECO:0000313" key="4">
    <source>
        <dbReference type="Proteomes" id="UP000000305"/>
    </source>
</evidence>
<evidence type="ECO:0000313" key="3">
    <source>
        <dbReference type="EMBL" id="EFX61993.1"/>
    </source>
</evidence>
<evidence type="ECO:0000256" key="1">
    <source>
        <dbReference type="SAM" id="MobiDB-lite"/>
    </source>
</evidence>
<dbReference type="PhylomeDB" id="E9I1Y7"/>
<dbReference type="InParanoid" id="E9I1Y7"/>
<dbReference type="KEGG" id="dpx:DAPPUDRAFT_337661"/>
<dbReference type="AlphaFoldDB" id="E9I1Y7"/>
<feature type="domain" description="MULE transposase" evidence="2">
    <location>
        <begin position="19"/>
        <end position="121"/>
    </location>
</feature>
<proteinExistence type="predicted"/>
<dbReference type="Proteomes" id="UP000000305">
    <property type="component" value="Unassembled WGS sequence"/>
</dbReference>
<feature type="compositionally biased region" description="Polar residues" evidence="1">
    <location>
        <begin position="286"/>
        <end position="296"/>
    </location>
</feature>
<gene>
    <name evidence="3" type="ORF">DAPPUDRAFT_337661</name>
</gene>
<name>E9I1Y7_DAPPU</name>
<dbReference type="HOGENOM" id="CLU_940924_0_0_1"/>
<reference evidence="3 4" key="1">
    <citation type="journal article" date="2011" name="Science">
        <title>The ecoresponsive genome of Daphnia pulex.</title>
        <authorList>
            <person name="Colbourne J.K."/>
            <person name="Pfrender M.E."/>
            <person name="Gilbert D."/>
            <person name="Thomas W.K."/>
            <person name="Tucker A."/>
            <person name="Oakley T.H."/>
            <person name="Tokishita S."/>
            <person name="Aerts A."/>
            <person name="Arnold G.J."/>
            <person name="Basu M.K."/>
            <person name="Bauer D.J."/>
            <person name="Caceres C.E."/>
            <person name="Carmel L."/>
            <person name="Casola C."/>
            <person name="Choi J.H."/>
            <person name="Detter J.C."/>
            <person name="Dong Q."/>
            <person name="Dusheyko S."/>
            <person name="Eads B.D."/>
            <person name="Frohlich T."/>
            <person name="Geiler-Samerotte K.A."/>
            <person name="Gerlach D."/>
            <person name="Hatcher P."/>
            <person name="Jogdeo S."/>
            <person name="Krijgsveld J."/>
            <person name="Kriventseva E.V."/>
            <person name="Kultz D."/>
            <person name="Laforsch C."/>
            <person name="Lindquist E."/>
            <person name="Lopez J."/>
            <person name="Manak J.R."/>
            <person name="Muller J."/>
            <person name="Pangilinan J."/>
            <person name="Patwardhan R.P."/>
            <person name="Pitluck S."/>
            <person name="Pritham E.J."/>
            <person name="Rechtsteiner A."/>
            <person name="Rho M."/>
            <person name="Rogozin I.B."/>
            <person name="Sakarya O."/>
            <person name="Salamov A."/>
            <person name="Schaack S."/>
            <person name="Shapiro H."/>
            <person name="Shiga Y."/>
            <person name="Skalitzky C."/>
            <person name="Smith Z."/>
            <person name="Souvorov A."/>
            <person name="Sung W."/>
            <person name="Tang Z."/>
            <person name="Tsuchiya D."/>
            <person name="Tu H."/>
            <person name="Vos H."/>
            <person name="Wang M."/>
            <person name="Wolf Y.I."/>
            <person name="Yamagata H."/>
            <person name="Yamada T."/>
            <person name="Ye Y."/>
            <person name="Shaw J.R."/>
            <person name="Andrews J."/>
            <person name="Crease T.J."/>
            <person name="Tang H."/>
            <person name="Lucas S.M."/>
            <person name="Robertson H.M."/>
            <person name="Bork P."/>
            <person name="Koonin E.V."/>
            <person name="Zdobnov E.M."/>
            <person name="Grigoriev I.V."/>
            <person name="Lynch M."/>
            <person name="Boore J.L."/>
        </authorList>
    </citation>
    <scope>NUCLEOTIDE SEQUENCE [LARGE SCALE GENOMIC DNA]</scope>
</reference>
<dbReference type="InterPro" id="IPR018289">
    <property type="entry name" value="MULE_transposase_dom"/>
</dbReference>
<evidence type="ECO:0000259" key="2">
    <source>
        <dbReference type="Pfam" id="PF10551"/>
    </source>
</evidence>
<sequence length="296" mass="34736">MADELKKLLNRNDLPAMIVEIDTTFDIGNYYVTWMTFRVTDFYDLETSPMPTAGLACFIHSKKLQASHEYFLNMVNEEIPELKSATNVLFCSDEEAAIVNALEKVFPNIPRTRCHIHTWKNIKLKLRSLGVTGKSSLKVYKDQFYQLINQKSYVEFRAVLRTFSLNNWSADFLKYFKANIEPDINNMGVWSLQKYGVNFHLSTNRAESFNALVKRRFMKPRNYGEDDIILGSSELVRRQVLRIRRARYGIGESWLLQKEFRHLYDINREDKLNPDDDEDQHELDTEQIQSQDVLLV</sequence>
<feature type="region of interest" description="Disordered" evidence="1">
    <location>
        <begin position="271"/>
        <end position="296"/>
    </location>
</feature>
<dbReference type="Pfam" id="PF10551">
    <property type="entry name" value="MULE"/>
    <property type="match status" value="1"/>
</dbReference>
<keyword evidence="4" id="KW-1185">Reference proteome</keyword>
<dbReference type="STRING" id="6669.E9I1Y7"/>